<keyword evidence="6" id="KW-0249">Electron transport</keyword>
<comment type="cofactor">
    <cofactor evidence="6">
        <name>[4Fe-4S] cluster</name>
        <dbReference type="ChEBI" id="CHEBI:49883"/>
    </cofactor>
    <text evidence="6">Binds 2 [4Fe-4S] clusters.</text>
</comment>
<proteinExistence type="predicted"/>
<keyword evidence="3" id="KW-0677">Repeat</keyword>
<evidence type="ECO:0000313" key="9">
    <source>
        <dbReference type="Proteomes" id="UP000886687"/>
    </source>
</evidence>
<dbReference type="PROSITE" id="PS00198">
    <property type="entry name" value="4FE4S_FER_1"/>
    <property type="match status" value="2"/>
</dbReference>
<evidence type="ECO:0000256" key="3">
    <source>
        <dbReference type="ARBA" id="ARBA00022737"/>
    </source>
</evidence>
<dbReference type="PROSITE" id="PS51379">
    <property type="entry name" value="4FE4S_FER_2"/>
    <property type="match status" value="1"/>
</dbReference>
<gene>
    <name evidence="8" type="ORF">JAZ04_07575</name>
</gene>
<accession>A0A9E4MZZ2</accession>
<protein>
    <recommendedName>
        <fullName evidence="6">Glycolate oxidase iron-sulfur subunit</fullName>
        <ecNumber evidence="6">1.1.99.14</ecNumber>
    </recommendedName>
</protein>
<evidence type="ECO:0000259" key="7">
    <source>
        <dbReference type="PROSITE" id="PS51379"/>
    </source>
</evidence>
<dbReference type="Pfam" id="PF13183">
    <property type="entry name" value="Fer4_8"/>
    <property type="match status" value="1"/>
</dbReference>
<comment type="catalytic activity">
    <reaction evidence="6">
        <text>(R)-lactate + A = pyruvate + AH2</text>
        <dbReference type="Rhea" id="RHEA:15089"/>
        <dbReference type="ChEBI" id="CHEBI:13193"/>
        <dbReference type="ChEBI" id="CHEBI:15361"/>
        <dbReference type="ChEBI" id="CHEBI:16004"/>
        <dbReference type="ChEBI" id="CHEBI:17499"/>
    </reaction>
</comment>
<keyword evidence="4 6" id="KW-0408">Iron</keyword>
<evidence type="ECO:0000313" key="8">
    <source>
        <dbReference type="EMBL" id="MCG7938703.1"/>
    </source>
</evidence>
<comment type="caution">
    <text evidence="8">The sequence shown here is derived from an EMBL/GenBank/DDBJ whole genome shotgun (WGS) entry which is preliminary data.</text>
</comment>
<evidence type="ECO:0000256" key="1">
    <source>
        <dbReference type="ARBA" id="ARBA00022485"/>
    </source>
</evidence>
<comment type="function">
    <text evidence="6">Component of a complex that catalyzes the oxidation of glycolate to glyoxylate.</text>
</comment>
<dbReference type="PANTHER" id="PTHR32479:SF17">
    <property type="entry name" value="GLYCOLATE OXIDASE IRON-SULFUR SUBUNIT"/>
    <property type="match status" value="1"/>
</dbReference>
<name>A0A9E4MZZ2_9GAMM</name>
<keyword evidence="5 6" id="KW-0411">Iron-sulfur</keyword>
<keyword evidence="1 6" id="KW-0004">4Fe-4S</keyword>
<dbReference type="Gene3D" id="1.10.1060.10">
    <property type="entry name" value="Alpha-helical ferredoxin"/>
    <property type="match status" value="1"/>
</dbReference>
<sequence>MNDFRFESFSTDYGFDGLSLDNNQSLGPYIPDTQECLSCGVCVGSCPTYRIRPEENYGPRGRIRLLEKAVRKGEALDMNEQAALASCTLCQACETLCPSKMAFAELYRQALEGDHFKPSKSLLVSWILALAMGGETTRRRLNHSIRIYQRSGLPRLFALLAKLPFLKSIQPLLVLLPTPHDPQPIVGFAQTRVDPPLREVILFTGCIASLFDTRTHNATTTLLSRIGCDVTVVENQTCCGAAYAHNGEMSQAKVCLEQNLTAFTNSSTVIYNSSGCGAFLNDYPALMGCWEKIPDEIPSFLDVLDYLDQSDLFHELQFNPLQTQVVVHEPCSQRNALKNQTLAYRLLAKIPGLKITSLTDNQICCGAGGTKMVTQPELANPMRDEKVAALTLGGADILVTTNLTCALHLASGARDAGFKGQVMHPVQLLAQQLID</sequence>
<dbReference type="Proteomes" id="UP000886687">
    <property type="component" value="Unassembled WGS sequence"/>
</dbReference>
<evidence type="ECO:0000256" key="6">
    <source>
        <dbReference type="PIRNR" id="PIRNR000139"/>
    </source>
</evidence>
<evidence type="ECO:0000256" key="4">
    <source>
        <dbReference type="ARBA" id="ARBA00023004"/>
    </source>
</evidence>
<dbReference type="GO" id="GO:0051539">
    <property type="term" value="F:4 iron, 4 sulfur cluster binding"/>
    <property type="evidence" value="ECO:0007669"/>
    <property type="project" value="UniProtKB-UniRule"/>
</dbReference>
<dbReference type="AlphaFoldDB" id="A0A9E4MZZ2"/>
<keyword evidence="2 6" id="KW-0479">Metal-binding</keyword>
<dbReference type="PIRSF" id="PIRSF000139">
    <property type="entry name" value="Glc_ox_4Fe-4S"/>
    <property type="match status" value="1"/>
</dbReference>
<organism evidence="8 9">
    <name type="scientific">Candidatus Thiodiazotropha lotti</name>
    <dbReference type="NCBI Taxonomy" id="2792787"/>
    <lineage>
        <taxon>Bacteria</taxon>
        <taxon>Pseudomonadati</taxon>
        <taxon>Pseudomonadota</taxon>
        <taxon>Gammaproteobacteria</taxon>
        <taxon>Chromatiales</taxon>
        <taxon>Sedimenticolaceae</taxon>
        <taxon>Candidatus Thiodiazotropha</taxon>
    </lineage>
</organism>
<dbReference type="InterPro" id="IPR017896">
    <property type="entry name" value="4Fe4S_Fe-S-bd"/>
</dbReference>
<evidence type="ECO:0000256" key="2">
    <source>
        <dbReference type="ARBA" id="ARBA00022723"/>
    </source>
</evidence>
<dbReference type="SUPFAM" id="SSF46548">
    <property type="entry name" value="alpha-helical ferredoxin"/>
    <property type="match status" value="1"/>
</dbReference>
<comment type="catalytic activity">
    <reaction evidence="6">
        <text>glycolate + A = glyoxylate + AH2</text>
        <dbReference type="Rhea" id="RHEA:21264"/>
        <dbReference type="ChEBI" id="CHEBI:13193"/>
        <dbReference type="ChEBI" id="CHEBI:17499"/>
        <dbReference type="ChEBI" id="CHEBI:29805"/>
        <dbReference type="ChEBI" id="CHEBI:36655"/>
        <dbReference type="EC" id="1.1.99.14"/>
    </reaction>
</comment>
<reference evidence="8" key="1">
    <citation type="journal article" date="2021" name="Proc. Natl. Acad. Sci. U.S.A.">
        <title>Global biogeography of chemosynthetic symbionts reveals both localized and globally distributed symbiont groups. .</title>
        <authorList>
            <person name="Osvatic J.T."/>
            <person name="Wilkins L.G.E."/>
            <person name="Leibrecht L."/>
            <person name="Leray M."/>
            <person name="Zauner S."/>
            <person name="Polzin J."/>
            <person name="Camacho Y."/>
            <person name="Gros O."/>
            <person name="van Gils J.A."/>
            <person name="Eisen J.A."/>
            <person name="Petersen J.M."/>
            <person name="Yuen B."/>
        </authorList>
    </citation>
    <scope>NUCLEOTIDE SEQUENCE</scope>
    <source>
        <strain evidence="8">MAGL173</strain>
    </source>
</reference>
<dbReference type="InterPro" id="IPR017900">
    <property type="entry name" value="4Fe4S_Fe_S_CS"/>
</dbReference>
<dbReference type="GO" id="GO:0019154">
    <property type="term" value="F:glycolate dehydrogenase activity"/>
    <property type="evidence" value="ECO:0007669"/>
    <property type="project" value="UniProtKB-EC"/>
</dbReference>
<dbReference type="Pfam" id="PF02754">
    <property type="entry name" value="CCG"/>
    <property type="match status" value="2"/>
</dbReference>
<dbReference type="InterPro" id="IPR012257">
    <property type="entry name" value="Glc_ox_4Fe-4S"/>
</dbReference>
<dbReference type="GO" id="GO:0046872">
    <property type="term" value="F:metal ion binding"/>
    <property type="evidence" value="ECO:0007669"/>
    <property type="project" value="UniProtKB-UniRule"/>
</dbReference>
<feature type="domain" description="4Fe-4S ferredoxin-type" evidence="7">
    <location>
        <begin position="26"/>
        <end position="56"/>
    </location>
</feature>
<dbReference type="InterPro" id="IPR004017">
    <property type="entry name" value="Cys_rich_dom"/>
</dbReference>
<dbReference type="PANTHER" id="PTHR32479">
    <property type="entry name" value="GLYCOLATE OXIDASE IRON-SULFUR SUBUNIT"/>
    <property type="match status" value="1"/>
</dbReference>
<dbReference type="InterPro" id="IPR009051">
    <property type="entry name" value="Helical_ferredxn"/>
</dbReference>
<keyword evidence="6" id="KW-0813">Transport</keyword>
<evidence type="ECO:0000256" key="5">
    <source>
        <dbReference type="ARBA" id="ARBA00023014"/>
    </source>
</evidence>
<dbReference type="EC" id="1.1.99.14" evidence="6"/>
<dbReference type="EMBL" id="JAEPDI010000003">
    <property type="protein sequence ID" value="MCG7938703.1"/>
    <property type="molecule type" value="Genomic_DNA"/>
</dbReference>